<name>A0A3N3E0K0_9VIBR</name>
<proteinExistence type="predicted"/>
<protein>
    <submittedName>
        <fullName evidence="1">Uncharacterized protein</fullName>
    </submittedName>
</protein>
<dbReference type="Proteomes" id="UP000278792">
    <property type="component" value="Unassembled WGS sequence"/>
</dbReference>
<dbReference type="AlphaFoldDB" id="A0A3N3E0K0"/>
<comment type="caution">
    <text evidence="1">The sequence shown here is derived from an EMBL/GenBank/DDBJ whole genome shotgun (WGS) entry which is preliminary data.</text>
</comment>
<accession>A0A3N3E0K0</accession>
<reference evidence="1 2" key="1">
    <citation type="submission" date="2018-11" db="EMBL/GenBank/DDBJ databases">
        <title>Vibrio ponticus strain CAIM 1751 pathogenic for the snapper Lutjanus guttatus.</title>
        <authorList>
            <person name="Soto-Rodriguez S."/>
            <person name="Lozano-Olvera R."/>
            <person name="Gomez-Gil B."/>
        </authorList>
    </citation>
    <scope>NUCLEOTIDE SEQUENCE [LARGE SCALE GENOMIC DNA]</scope>
    <source>
        <strain evidence="1 2">CAIM 1751</strain>
    </source>
</reference>
<gene>
    <name evidence="1" type="ORF">EGH82_10490</name>
</gene>
<dbReference type="RefSeq" id="WP_123782044.1">
    <property type="nucleotide sequence ID" value="NZ_RKIK01000025.1"/>
</dbReference>
<sequence length="206" mass="23116">MKKRLLPIPLILLIPILLLIVVIAAGLYRFSLDDEEILAKFPSQSQVVDPIVKQVFSIQTPNPWTIQVPESAAFAFIDELDTQAQIAFGPYDSGVERGQVTVSTKWLMFVDTNQYISLMTVSNQGSGVFSYLASFRYDTERKRVVLVDSVLIGDRIVVDELVYDNAQVAIDYRQHSANQPMSAEPEEKVTQLITVNSNLTLLLHTK</sequence>
<evidence type="ECO:0000313" key="1">
    <source>
        <dbReference type="EMBL" id="ROV60222.1"/>
    </source>
</evidence>
<organism evidence="1 2">
    <name type="scientific">Vibrio ponticus</name>
    <dbReference type="NCBI Taxonomy" id="265668"/>
    <lineage>
        <taxon>Bacteria</taxon>
        <taxon>Pseudomonadati</taxon>
        <taxon>Pseudomonadota</taxon>
        <taxon>Gammaproteobacteria</taxon>
        <taxon>Vibrionales</taxon>
        <taxon>Vibrionaceae</taxon>
        <taxon>Vibrio</taxon>
    </lineage>
</organism>
<evidence type="ECO:0000313" key="2">
    <source>
        <dbReference type="Proteomes" id="UP000278792"/>
    </source>
</evidence>
<dbReference type="EMBL" id="RKIK01000025">
    <property type="protein sequence ID" value="ROV60222.1"/>
    <property type="molecule type" value="Genomic_DNA"/>
</dbReference>